<dbReference type="InterPro" id="IPR007630">
    <property type="entry name" value="RNA_pol_sigma70_r4"/>
</dbReference>
<dbReference type="AlphaFoldDB" id="A0A0F9C967"/>
<dbReference type="GO" id="GO:0006352">
    <property type="term" value="P:DNA-templated transcription initiation"/>
    <property type="evidence" value="ECO:0007669"/>
    <property type="project" value="InterPro"/>
</dbReference>
<accession>A0A0F9C967</accession>
<dbReference type="GO" id="GO:0003700">
    <property type="term" value="F:DNA-binding transcription factor activity"/>
    <property type="evidence" value="ECO:0007669"/>
    <property type="project" value="InterPro"/>
</dbReference>
<dbReference type="SUPFAM" id="SSF88659">
    <property type="entry name" value="Sigma3 and sigma4 domains of RNA polymerase sigma factors"/>
    <property type="match status" value="1"/>
</dbReference>
<reference evidence="2" key="1">
    <citation type="journal article" date="2015" name="Nature">
        <title>Complex archaea that bridge the gap between prokaryotes and eukaryotes.</title>
        <authorList>
            <person name="Spang A."/>
            <person name="Saw J.H."/>
            <person name="Jorgensen S.L."/>
            <person name="Zaremba-Niedzwiedzka K."/>
            <person name="Martijn J."/>
            <person name="Lind A.E."/>
            <person name="van Eijk R."/>
            <person name="Schleper C."/>
            <person name="Guy L."/>
            <person name="Ettema T.J."/>
        </authorList>
    </citation>
    <scope>NUCLEOTIDE SEQUENCE</scope>
</reference>
<evidence type="ECO:0000313" key="2">
    <source>
        <dbReference type="EMBL" id="KKL45923.1"/>
    </source>
</evidence>
<evidence type="ECO:0000259" key="1">
    <source>
        <dbReference type="Pfam" id="PF04545"/>
    </source>
</evidence>
<dbReference type="EMBL" id="LAZR01034215">
    <property type="protein sequence ID" value="KKL45923.1"/>
    <property type="molecule type" value="Genomic_DNA"/>
</dbReference>
<sequence length="81" mass="9287">PAALVNRDGISAMEGAVETHDQCLKWLAVLSGLDEVVIRMRYLEDVSFKEIAAWLGVTRQRVSFVHRRALDRIREYEEGRS</sequence>
<gene>
    <name evidence="2" type="ORF">LCGC14_2350740</name>
</gene>
<dbReference type="Pfam" id="PF04545">
    <property type="entry name" value="Sigma70_r4"/>
    <property type="match status" value="1"/>
</dbReference>
<dbReference type="Gene3D" id="1.20.140.160">
    <property type="match status" value="1"/>
</dbReference>
<organism evidence="2">
    <name type="scientific">marine sediment metagenome</name>
    <dbReference type="NCBI Taxonomy" id="412755"/>
    <lineage>
        <taxon>unclassified sequences</taxon>
        <taxon>metagenomes</taxon>
        <taxon>ecological metagenomes</taxon>
    </lineage>
</organism>
<name>A0A0F9C967_9ZZZZ</name>
<dbReference type="InterPro" id="IPR013324">
    <property type="entry name" value="RNA_pol_sigma_r3/r4-like"/>
</dbReference>
<feature type="domain" description="RNA polymerase sigma-70 region 4" evidence="1">
    <location>
        <begin position="26"/>
        <end position="75"/>
    </location>
</feature>
<protein>
    <recommendedName>
        <fullName evidence="1">RNA polymerase sigma-70 region 4 domain-containing protein</fullName>
    </recommendedName>
</protein>
<proteinExistence type="predicted"/>
<feature type="non-terminal residue" evidence="2">
    <location>
        <position position="1"/>
    </location>
</feature>
<comment type="caution">
    <text evidence="2">The sequence shown here is derived from an EMBL/GenBank/DDBJ whole genome shotgun (WGS) entry which is preliminary data.</text>
</comment>